<gene>
    <name evidence="7" type="ORF">ISQ63_00230</name>
</gene>
<evidence type="ECO:0000256" key="2">
    <source>
        <dbReference type="ARBA" id="ARBA00022598"/>
    </source>
</evidence>
<dbReference type="Gene3D" id="3.30.300.30">
    <property type="match status" value="1"/>
</dbReference>
<keyword evidence="3" id="KW-0276">Fatty acid metabolism</keyword>
<reference evidence="7" key="1">
    <citation type="submission" date="2020-10" db="EMBL/GenBank/DDBJ databases">
        <title>Microbiome of the Black Sea water column analyzed by genome centric metagenomics.</title>
        <authorList>
            <person name="Cabello-Yeves P.J."/>
            <person name="Callieri C."/>
            <person name="Picazo A."/>
            <person name="Mehrshad M."/>
            <person name="Haro-Moreno J.M."/>
            <person name="Roda-Garcia J."/>
            <person name="Dzembekova N."/>
            <person name="Slabakova V."/>
            <person name="Slabakova N."/>
            <person name="Moncheva S."/>
            <person name="Rodriguez-Valera F."/>
        </authorList>
    </citation>
    <scope>NUCLEOTIDE SEQUENCE</scope>
    <source>
        <strain evidence="7">BS307-5m-G49</strain>
    </source>
</reference>
<proteinExistence type="inferred from homology"/>
<dbReference type="Proteomes" id="UP000744438">
    <property type="component" value="Unassembled WGS sequence"/>
</dbReference>
<protein>
    <submittedName>
        <fullName evidence="7">Long-chain-fatty-acid--CoA ligase</fullName>
    </submittedName>
</protein>
<comment type="similarity">
    <text evidence="1">Belongs to the ATP-dependent AMP-binding enzyme family.</text>
</comment>
<sequence>MLGNMMNEQLLISGVLEHAIKNNANTEIVSSTVEGGIHRYTIKDSAKRSKKLANALLNLNIKEGDIIATMAVNSYRHLELYFGISGLGAVLHTLNPRLFPDDIKYIVNHAEDKYIFVDAPFLPIIENVISDLKTVKGIVVLTDKEHMPSSSIKNLICYEDLIADESEEIVWPEFDENTASSLCYTSGTTGNPKGVLYSHRSTVLHAWYATAGNAMNLTSETVLLPVVPMFHVNAWGIPYASFMYGAKMVFPGPFTDGESICNLITSEKVNQLMGVPTVWLDLLNYTEKNNIKLESVNSVLVGGSAAPKAMIKAFQEKHDCFLLHGWGMTEMSPLGTLNSYTPEMDGMDLEERYEIQTSQGRAVYGCSMKIINDEGKVLPNDGKTFGRLMVKGPAIIERYFKSNETALEDGWFDTGDVATIDTHGYMRIVDRSKDVIKSGGEWISSIDLENTAVGHPGVAEACVVGVAHAKWDERPLLFIVKNGLEECDKDSVLDYLSDKVAKWWLPDDVIFLDELPHGATGKLLKTGLREDYKNHLMK</sequence>
<evidence type="ECO:0000259" key="6">
    <source>
        <dbReference type="Pfam" id="PF13193"/>
    </source>
</evidence>
<dbReference type="PROSITE" id="PS00455">
    <property type="entry name" value="AMP_BINDING"/>
    <property type="match status" value="1"/>
</dbReference>
<dbReference type="NCBIfam" id="NF004837">
    <property type="entry name" value="PRK06187.1"/>
    <property type="match status" value="1"/>
</dbReference>
<keyword evidence="4" id="KW-0443">Lipid metabolism</keyword>
<dbReference type="InterPro" id="IPR042099">
    <property type="entry name" value="ANL_N_sf"/>
</dbReference>
<dbReference type="EMBL" id="JADHQC010000001">
    <property type="protein sequence ID" value="MBL6811293.1"/>
    <property type="molecule type" value="Genomic_DNA"/>
</dbReference>
<dbReference type="AlphaFoldDB" id="A0A937LFA7"/>
<dbReference type="Gene3D" id="3.40.50.12780">
    <property type="entry name" value="N-terminal domain of ligase-like"/>
    <property type="match status" value="1"/>
</dbReference>
<dbReference type="Pfam" id="PF13193">
    <property type="entry name" value="AMP-binding_C"/>
    <property type="match status" value="1"/>
</dbReference>
<evidence type="ECO:0000256" key="1">
    <source>
        <dbReference type="ARBA" id="ARBA00006432"/>
    </source>
</evidence>
<keyword evidence="2 7" id="KW-0436">Ligase</keyword>
<organism evidence="7 8">
    <name type="scientific">SAR86 cluster bacterium</name>
    <dbReference type="NCBI Taxonomy" id="2030880"/>
    <lineage>
        <taxon>Bacteria</taxon>
        <taxon>Pseudomonadati</taxon>
        <taxon>Pseudomonadota</taxon>
        <taxon>Gammaproteobacteria</taxon>
        <taxon>SAR86 cluster</taxon>
    </lineage>
</organism>
<dbReference type="SUPFAM" id="SSF56801">
    <property type="entry name" value="Acetyl-CoA synthetase-like"/>
    <property type="match status" value="1"/>
</dbReference>
<dbReference type="InterPro" id="IPR025110">
    <property type="entry name" value="AMP-bd_C"/>
</dbReference>
<dbReference type="InterPro" id="IPR000873">
    <property type="entry name" value="AMP-dep_synth/lig_dom"/>
</dbReference>
<dbReference type="GO" id="GO:0006631">
    <property type="term" value="P:fatty acid metabolic process"/>
    <property type="evidence" value="ECO:0007669"/>
    <property type="project" value="UniProtKB-KW"/>
</dbReference>
<dbReference type="PANTHER" id="PTHR43859">
    <property type="entry name" value="ACYL-ACTIVATING ENZYME"/>
    <property type="match status" value="1"/>
</dbReference>
<feature type="domain" description="AMP-dependent synthetase/ligase" evidence="5">
    <location>
        <begin position="17"/>
        <end position="400"/>
    </location>
</feature>
<dbReference type="CDD" id="cd12119">
    <property type="entry name" value="ttLC_FACS_AlkK_like"/>
    <property type="match status" value="1"/>
</dbReference>
<dbReference type="PANTHER" id="PTHR43859:SF4">
    <property type="entry name" value="BUTANOATE--COA LIGASE AAE1-RELATED"/>
    <property type="match status" value="1"/>
</dbReference>
<dbReference type="InterPro" id="IPR020845">
    <property type="entry name" value="AMP-binding_CS"/>
</dbReference>
<comment type="caution">
    <text evidence="7">The sequence shown here is derived from an EMBL/GenBank/DDBJ whole genome shotgun (WGS) entry which is preliminary data.</text>
</comment>
<feature type="domain" description="AMP-binding enzyme C-terminal" evidence="6">
    <location>
        <begin position="448"/>
        <end position="522"/>
    </location>
</feature>
<dbReference type="Pfam" id="PF00501">
    <property type="entry name" value="AMP-binding"/>
    <property type="match status" value="1"/>
</dbReference>
<dbReference type="GO" id="GO:0016874">
    <property type="term" value="F:ligase activity"/>
    <property type="evidence" value="ECO:0007669"/>
    <property type="project" value="UniProtKB-KW"/>
</dbReference>
<evidence type="ECO:0000256" key="3">
    <source>
        <dbReference type="ARBA" id="ARBA00022832"/>
    </source>
</evidence>
<name>A0A937LFA7_9GAMM</name>
<evidence type="ECO:0000313" key="8">
    <source>
        <dbReference type="Proteomes" id="UP000744438"/>
    </source>
</evidence>
<dbReference type="FunFam" id="3.30.300.30:FF:000008">
    <property type="entry name" value="2,3-dihydroxybenzoate-AMP ligase"/>
    <property type="match status" value="1"/>
</dbReference>
<evidence type="ECO:0000313" key="7">
    <source>
        <dbReference type="EMBL" id="MBL6811293.1"/>
    </source>
</evidence>
<evidence type="ECO:0000256" key="4">
    <source>
        <dbReference type="ARBA" id="ARBA00023098"/>
    </source>
</evidence>
<accession>A0A937LFA7</accession>
<dbReference type="InterPro" id="IPR045851">
    <property type="entry name" value="AMP-bd_C_sf"/>
</dbReference>
<evidence type="ECO:0000259" key="5">
    <source>
        <dbReference type="Pfam" id="PF00501"/>
    </source>
</evidence>